<protein>
    <submittedName>
        <fullName evidence="2">NAD-dependent epimerase/dehydratase family protein</fullName>
    </submittedName>
</protein>
<gene>
    <name evidence="2" type="ORF">D7I44_11580</name>
</gene>
<dbReference type="PANTHER" id="PTHR43245:SF13">
    <property type="entry name" value="UDP-D-APIOSE_UDP-D-XYLOSE SYNTHASE 2"/>
    <property type="match status" value="1"/>
</dbReference>
<evidence type="ECO:0000259" key="1">
    <source>
        <dbReference type="Pfam" id="PF01370"/>
    </source>
</evidence>
<dbReference type="InterPro" id="IPR036291">
    <property type="entry name" value="NAD(P)-bd_dom_sf"/>
</dbReference>
<accession>A0A387BSU8</accession>
<organism evidence="2 3">
    <name type="scientific">Gryllotalpicola protaetiae</name>
    <dbReference type="NCBI Taxonomy" id="2419771"/>
    <lineage>
        <taxon>Bacteria</taxon>
        <taxon>Bacillati</taxon>
        <taxon>Actinomycetota</taxon>
        <taxon>Actinomycetes</taxon>
        <taxon>Micrococcales</taxon>
        <taxon>Microbacteriaceae</taxon>
        <taxon>Gryllotalpicola</taxon>
    </lineage>
</organism>
<dbReference type="InterPro" id="IPR001509">
    <property type="entry name" value="Epimerase_deHydtase"/>
</dbReference>
<dbReference type="OrthoDB" id="7941246at2"/>
<evidence type="ECO:0000313" key="3">
    <source>
        <dbReference type="Proteomes" id="UP000275069"/>
    </source>
</evidence>
<sequence>MRIVIIGATGHIGGYLVPRLVAAGHEVVALSRNGTPRYRDDPAWQQVQTVTADREAEDAAGTFGARIAELSADVVVDLVCFTAASARQLVDAVRGRTRLLVMCSTIWVHGAPTAVPTDEDEDLEPWGEYGTGKLEIERMLAEESARPDGLPSIILRPGHISGPGWPIINPQGNLEASVWEKLARGERVVLPGFGLETLHHVHADDVAQAFQLAIERGADASAGLFGRAYHVVSDRALTLRGFAEAVAGWFGHTPDLEFAPWAEFAVAVGPEAAATTLEHVLRSPAASIERARTELGYEPRYTSLEAAREALDWFVANGRVSI</sequence>
<dbReference type="AlphaFoldDB" id="A0A387BSU8"/>
<dbReference type="SUPFAM" id="SSF51735">
    <property type="entry name" value="NAD(P)-binding Rossmann-fold domains"/>
    <property type="match status" value="1"/>
</dbReference>
<evidence type="ECO:0000313" key="2">
    <source>
        <dbReference type="EMBL" id="AYG04106.1"/>
    </source>
</evidence>
<dbReference type="Pfam" id="PF01370">
    <property type="entry name" value="Epimerase"/>
    <property type="match status" value="1"/>
</dbReference>
<feature type="domain" description="NAD-dependent epimerase/dehydratase" evidence="1">
    <location>
        <begin position="3"/>
        <end position="219"/>
    </location>
</feature>
<keyword evidence="3" id="KW-1185">Reference proteome</keyword>
<reference evidence="2 3" key="1">
    <citation type="submission" date="2018-09" db="EMBL/GenBank/DDBJ databases">
        <title>Genome sequencing of strain 2DFW10M-5.</title>
        <authorList>
            <person name="Heo J."/>
            <person name="Kim S.-J."/>
            <person name="Kwon S.-W."/>
        </authorList>
    </citation>
    <scope>NUCLEOTIDE SEQUENCE [LARGE SCALE GENOMIC DNA]</scope>
    <source>
        <strain evidence="2 3">2DFW10M-5</strain>
    </source>
</reference>
<dbReference type="Proteomes" id="UP000275069">
    <property type="component" value="Chromosome"/>
</dbReference>
<dbReference type="Gene3D" id="3.40.50.720">
    <property type="entry name" value="NAD(P)-binding Rossmann-like Domain"/>
    <property type="match status" value="1"/>
</dbReference>
<name>A0A387BSU8_9MICO</name>
<dbReference type="PANTHER" id="PTHR43245">
    <property type="entry name" value="BIFUNCTIONAL POLYMYXIN RESISTANCE PROTEIN ARNA"/>
    <property type="match status" value="1"/>
</dbReference>
<dbReference type="KEGG" id="gry:D7I44_11580"/>
<dbReference type="EMBL" id="CP032624">
    <property type="protein sequence ID" value="AYG04106.1"/>
    <property type="molecule type" value="Genomic_DNA"/>
</dbReference>
<proteinExistence type="predicted"/>
<dbReference type="RefSeq" id="WP_120789636.1">
    <property type="nucleotide sequence ID" value="NZ_CP032624.1"/>
</dbReference>
<dbReference type="InterPro" id="IPR050177">
    <property type="entry name" value="Lipid_A_modif_metabolic_enz"/>
</dbReference>